<evidence type="ECO:0000313" key="2">
    <source>
        <dbReference type="Proteomes" id="UP000318937"/>
    </source>
</evidence>
<name>A0A544TN14_9BACI</name>
<dbReference type="AlphaFoldDB" id="A0A544TN14"/>
<dbReference type="Proteomes" id="UP000318937">
    <property type="component" value="Unassembled WGS sequence"/>
</dbReference>
<sequence>MRLWHYSLLSILPKSQLLAQWRELNSIFAKEDRHILINYMYDYSKDDLFAYTQLVMHEMRARNINIRTLDKMERYFDDGPFEKVTHPFVRHHNEEYFEICYFNLKEKFMRGQKDFDAARYEALTKMYEVIRLSLCNKQT</sequence>
<proteinExistence type="predicted"/>
<keyword evidence="2" id="KW-1185">Reference proteome</keyword>
<evidence type="ECO:0000313" key="1">
    <source>
        <dbReference type="EMBL" id="TQR18838.1"/>
    </source>
</evidence>
<reference evidence="1 2" key="1">
    <citation type="submission" date="2019-05" db="EMBL/GenBank/DDBJ databases">
        <title>Psychrobacillus vulpis sp. nov., a new species isolated from feces of a red fox that inhabits in The Tablas de Daimiel Natural Park, Albacete, Spain.</title>
        <authorList>
            <person name="Rodriguez M."/>
            <person name="Reina J.C."/>
            <person name="Bejar V."/>
            <person name="Llamas I."/>
        </authorList>
    </citation>
    <scope>NUCLEOTIDE SEQUENCE [LARGE SCALE GENOMIC DNA]</scope>
    <source>
        <strain evidence="1 2">NHI-2</strain>
    </source>
</reference>
<dbReference type="EMBL" id="VDGG01000001">
    <property type="protein sequence ID" value="TQR18838.1"/>
    <property type="molecule type" value="Genomic_DNA"/>
</dbReference>
<dbReference type="InterPro" id="IPR004260">
    <property type="entry name" value="Pyr-dimer_DNA_glycosylase"/>
</dbReference>
<accession>A0A544TN14</accession>
<dbReference type="RefSeq" id="WP_142604921.1">
    <property type="nucleotide sequence ID" value="NZ_VDGG01000001.1"/>
</dbReference>
<comment type="caution">
    <text evidence="1">The sequence shown here is derived from an EMBL/GenBank/DDBJ whole genome shotgun (WGS) entry which is preliminary data.</text>
</comment>
<dbReference type="OrthoDB" id="360137at2"/>
<dbReference type="Pfam" id="PF03013">
    <property type="entry name" value="Pyr_excise"/>
    <property type="match status" value="1"/>
</dbReference>
<protein>
    <submittedName>
        <fullName evidence="1">Neutral trehalase</fullName>
    </submittedName>
</protein>
<organism evidence="1 2">
    <name type="scientific">Psychrobacillus soli</name>
    <dbReference type="NCBI Taxonomy" id="1543965"/>
    <lineage>
        <taxon>Bacteria</taxon>
        <taxon>Bacillati</taxon>
        <taxon>Bacillota</taxon>
        <taxon>Bacilli</taxon>
        <taxon>Bacillales</taxon>
        <taxon>Bacillaceae</taxon>
        <taxon>Psychrobacillus</taxon>
    </lineage>
</organism>
<gene>
    <name evidence="1" type="ORF">FG383_00715</name>
</gene>